<dbReference type="KEGG" id="cmic:caldi_17980"/>
<dbReference type="RefSeq" id="WP_264841409.1">
    <property type="nucleotide sequence ID" value="NZ_AP025628.1"/>
</dbReference>
<dbReference type="Gene3D" id="1.10.3720.10">
    <property type="entry name" value="MetI-like"/>
    <property type="match status" value="1"/>
</dbReference>
<feature type="transmembrane region" description="Helical" evidence="5">
    <location>
        <begin position="101"/>
        <end position="128"/>
    </location>
</feature>
<evidence type="ECO:0000256" key="5">
    <source>
        <dbReference type="SAM" id="Phobius"/>
    </source>
</evidence>
<evidence type="ECO:0000256" key="4">
    <source>
        <dbReference type="ARBA" id="ARBA00023136"/>
    </source>
</evidence>
<evidence type="ECO:0000256" key="2">
    <source>
        <dbReference type="ARBA" id="ARBA00022692"/>
    </source>
</evidence>
<dbReference type="EMBL" id="AP025628">
    <property type="protein sequence ID" value="BDG60708.1"/>
    <property type="molecule type" value="Genomic_DNA"/>
</dbReference>
<keyword evidence="2 5" id="KW-0812">Transmembrane</keyword>
<feature type="transmembrane region" description="Helical" evidence="5">
    <location>
        <begin position="58"/>
        <end position="89"/>
    </location>
</feature>
<accession>A0AA35G8R2</accession>
<dbReference type="PANTHER" id="PTHR43470">
    <property type="entry name" value="PHOSPHATE TRANSPORT SYSTEM PERMEASE PROTEIN PSTA-RELATED"/>
    <property type="match status" value="1"/>
</dbReference>
<organism evidence="6 7">
    <name type="scientific">Caldinitratiruptor microaerophilus</name>
    <dbReference type="NCBI Taxonomy" id="671077"/>
    <lineage>
        <taxon>Bacteria</taxon>
        <taxon>Bacillati</taxon>
        <taxon>Bacillota</taxon>
        <taxon>Clostridia</taxon>
        <taxon>Eubacteriales</taxon>
        <taxon>Symbiobacteriaceae</taxon>
        <taxon>Caldinitratiruptor</taxon>
    </lineage>
</organism>
<proteinExistence type="predicted"/>
<dbReference type="PANTHER" id="PTHR43470:SF6">
    <property type="entry name" value="PHOSPHATE TRANSPORT SYSTEM PERMEASE PROTEIN PSTA"/>
    <property type="match status" value="1"/>
</dbReference>
<dbReference type="GO" id="GO:0016020">
    <property type="term" value="C:membrane"/>
    <property type="evidence" value="ECO:0007669"/>
    <property type="project" value="UniProtKB-SubCell"/>
</dbReference>
<gene>
    <name evidence="6" type="ORF">caldi_17980</name>
</gene>
<keyword evidence="4 5" id="KW-0472">Membrane</keyword>
<evidence type="ECO:0000313" key="7">
    <source>
        <dbReference type="Proteomes" id="UP001163687"/>
    </source>
</evidence>
<dbReference type="Proteomes" id="UP001163687">
    <property type="component" value="Chromosome"/>
</dbReference>
<feature type="transmembrane region" description="Helical" evidence="5">
    <location>
        <begin position="12"/>
        <end position="38"/>
    </location>
</feature>
<evidence type="ECO:0000313" key="6">
    <source>
        <dbReference type="EMBL" id="BDG60708.1"/>
    </source>
</evidence>
<evidence type="ECO:0000256" key="1">
    <source>
        <dbReference type="ARBA" id="ARBA00004141"/>
    </source>
</evidence>
<dbReference type="SUPFAM" id="SSF161098">
    <property type="entry name" value="MetI-like"/>
    <property type="match status" value="1"/>
</dbReference>
<comment type="subcellular location">
    <subcellularLocation>
        <location evidence="1">Membrane</location>
        <topology evidence="1">Multi-pass membrane protein</topology>
    </subcellularLocation>
</comment>
<dbReference type="AlphaFoldDB" id="A0AA35G8R2"/>
<reference evidence="6" key="1">
    <citation type="submission" date="2022-03" db="EMBL/GenBank/DDBJ databases">
        <title>Complete genome sequence of Caldinitratiruptor microaerophilus.</title>
        <authorList>
            <person name="Mukaiyama R."/>
            <person name="Nishiyama T."/>
            <person name="Ueda K."/>
        </authorList>
    </citation>
    <scope>NUCLEOTIDE SEQUENCE</scope>
    <source>
        <strain evidence="6">JCM 16183</strain>
    </source>
</reference>
<protein>
    <submittedName>
        <fullName evidence="6">Uncharacterized protein</fullName>
    </submittedName>
</protein>
<keyword evidence="3 5" id="KW-1133">Transmembrane helix</keyword>
<name>A0AA35G8R2_9FIRM</name>
<keyword evidence="7" id="KW-1185">Reference proteome</keyword>
<dbReference type="InterPro" id="IPR035906">
    <property type="entry name" value="MetI-like_sf"/>
</dbReference>
<evidence type="ECO:0000256" key="3">
    <source>
        <dbReference type="ARBA" id="ARBA00022989"/>
    </source>
</evidence>
<sequence>MRPGRAAERGALLLGGLASLTLAGGLLGILVAAVWWGWPRLSLGLLTRAPEHGMTAGGILPAVAGTLILIGLMLVVVVPVGTLAGIYLHEYAPARSRVTRAVLLALEGLAGVPPVIVGLFGFGFFVQYVGGRIDRWLFGGEVTYRTPSLLWAALTLAVLTLPPWC</sequence>